<dbReference type="STRING" id="1798383.A3D78_01090"/>
<evidence type="ECO:0000313" key="3">
    <source>
        <dbReference type="Proteomes" id="UP000176253"/>
    </source>
</evidence>
<dbReference type="PANTHER" id="PTHR43861:SF6">
    <property type="entry name" value="METHYLTRANSFERASE TYPE 11"/>
    <property type="match status" value="1"/>
</dbReference>
<accession>A0A1F6A0C8</accession>
<organism evidence="2 3">
    <name type="scientific">Candidatus Gottesmanbacteria bacterium RIFCSPHIGHO2_02_FULL_39_14</name>
    <dbReference type="NCBI Taxonomy" id="1798383"/>
    <lineage>
        <taxon>Bacteria</taxon>
        <taxon>Candidatus Gottesmaniibacteriota</taxon>
    </lineage>
</organism>
<dbReference type="InterPro" id="IPR013216">
    <property type="entry name" value="Methyltransf_11"/>
</dbReference>
<dbReference type="Gene3D" id="3.40.50.150">
    <property type="entry name" value="Vaccinia Virus protein VP39"/>
    <property type="match status" value="1"/>
</dbReference>
<comment type="caution">
    <text evidence="2">The sequence shown here is derived from an EMBL/GenBank/DDBJ whole genome shotgun (WGS) entry which is preliminary data.</text>
</comment>
<protein>
    <recommendedName>
        <fullName evidence="1">Methyltransferase type 11 domain-containing protein</fullName>
    </recommendedName>
</protein>
<dbReference type="InterPro" id="IPR029063">
    <property type="entry name" value="SAM-dependent_MTases_sf"/>
</dbReference>
<dbReference type="AlphaFoldDB" id="A0A1F6A0C8"/>
<dbReference type="PANTHER" id="PTHR43861">
    <property type="entry name" value="TRANS-ACONITATE 2-METHYLTRANSFERASE-RELATED"/>
    <property type="match status" value="1"/>
</dbReference>
<dbReference type="Pfam" id="PF08241">
    <property type="entry name" value="Methyltransf_11"/>
    <property type="match status" value="1"/>
</dbReference>
<dbReference type="EMBL" id="MFJM01000023">
    <property type="protein sequence ID" value="OGG18075.1"/>
    <property type="molecule type" value="Genomic_DNA"/>
</dbReference>
<sequence length="248" mass="29638">MKKIGFKESRLSLNNYFLWRKERAIPAVEKVNEILSLKNRQILEIGCGYGALCEVLNEFGAKVNAVEIDKEKVKFAINRFEKNKNIQIKLVKDEKLPYKNNSFDCVFLFDVIEHISNPNKTINECFRVLKNKGILYAEFTPYYSVTGHHLYDFAKWPIHIFPKSFIKNFVYSKKIRGFLTHEYFWDLFESLNKLKISQFQKMVYKFKCLDERYIIKYPELLEFNIPFLRYLGPFKDYATMSFEGIYQK</sequence>
<gene>
    <name evidence="2" type="ORF">A3D78_01090</name>
</gene>
<dbReference type="SUPFAM" id="SSF53335">
    <property type="entry name" value="S-adenosyl-L-methionine-dependent methyltransferases"/>
    <property type="match status" value="1"/>
</dbReference>
<name>A0A1F6A0C8_9BACT</name>
<dbReference type="Proteomes" id="UP000176253">
    <property type="component" value="Unassembled WGS sequence"/>
</dbReference>
<feature type="domain" description="Methyltransferase type 11" evidence="1">
    <location>
        <begin position="43"/>
        <end position="136"/>
    </location>
</feature>
<reference evidence="2 3" key="1">
    <citation type="journal article" date="2016" name="Nat. Commun.">
        <title>Thousands of microbial genomes shed light on interconnected biogeochemical processes in an aquifer system.</title>
        <authorList>
            <person name="Anantharaman K."/>
            <person name="Brown C.T."/>
            <person name="Hug L.A."/>
            <person name="Sharon I."/>
            <person name="Castelle C.J."/>
            <person name="Probst A.J."/>
            <person name="Thomas B.C."/>
            <person name="Singh A."/>
            <person name="Wilkins M.J."/>
            <person name="Karaoz U."/>
            <person name="Brodie E.L."/>
            <person name="Williams K.H."/>
            <person name="Hubbard S.S."/>
            <person name="Banfield J.F."/>
        </authorList>
    </citation>
    <scope>NUCLEOTIDE SEQUENCE [LARGE SCALE GENOMIC DNA]</scope>
</reference>
<dbReference type="GO" id="GO:0008757">
    <property type="term" value="F:S-adenosylmethionine-dependent methyltransferase activity"/>
    <property type="evidence" value="ECO:0007669"/>
    <property type="project" value="InterPro"/>
</dbReference>
<proteinExistence type="predicted"/>
<dbReference type="CDD" id="cd02440">
    <property type="entry name" value="AdoMet_MTases"/>
    <property type="match status" value="1"/>
</dbReference>
<evidence type="ECO:0000313" key="2">
    <source>
        <dbReference type="EMBL" id="OGG18075.1"/>
    </source>
</evidence>
<evidence type="ECO:0000259" key="1">
    <source>
        <dbReference type="Pfam" id="PF08241"/>
    </source>
</evidence>